<dbReference type="GO" id="GO:0031412">
    <property type="term" value="P:gas vesicle organization"/>
    <property type="evidence" value="ECO:0007669"/>
    <property type="project" value="InterPro"/>
</dbReference>
<sequence length="86" mass="9328">MEPASLVQQARQQVSELTGMPAEAVTGLRRDDSGWTVTVEALELARVPSTMDVLGTYEITLSDEGRLLGLRHVGRHRRSATDHGGS</sequence>
<dbReference type="Pfam" id="PF05800">
    <property type="entry name" value="GvpO"/>
    <property type="match status" value="1"/>
</dbReference>
<comment type="caution">
    <text evidence="1">The sequence shown here is derived from an EMBL/GenBank/DDBJ whole genome shotgun (WGS) entry which is preliminary data.</text>
</comment>
<dbReference type="AlphaFoldDB" id="A0A9X3MZ60"/>
<dbReference type="EMBL" id="JAPDOD010000050">
    <property type="protein sequence ID" value="MDA0165681.1"/>
    <property type="molecule type" value="Genomic_DNA"/>
</dbReference>
<evidence type="ECO:0000313" key="2">
    <source>
        <dbReference type="Proteomes" id="UP001149140"/>
    </source>
</evidence>
<accession>A0A9X3MZ60</accession>
<dbReference type="InterPro" id="IPR008634">
    <property type="entry name" value="Gas-vesicle_GvpO"/>
</dbReference>
<dbReference type="RefSeq" id="WP_270044941.1">
    <property type="nucleotide sequence ID" value="NZ_JAPDOD010000050.1"/>
</dbReference>
<dbReference type="Proteomes" id="UP001149140">
    <property type="component" value="Unassembled WGS sequence"/>
</dbReference>
<organism evidence="1 2">
    <name type="scientific">Solirubrobacter ginsenosidimutans</name>
    <dbReference type="NCBI Taxonomy" id="490573"/>
    <lineage>
        <taxon>Bacteria</taxon>
        <taxon>Bacillati</taxon>
        <taxon>Actinomycetota</taxon>
        <taxon>Thermoleophilia</taxon>
        <taxon>Solirubrobacterales</taxon>
        <taxon>Solirubrobacteraceae</taxon>
        <taxon>Solirubrobacter</taxon>
    </lineage>
</organism>
<name>A0A9X3MZ60_9ACTN</name>
<keyword evidence="2" id="KW-1185">Reference proteome</keyword>
<protein>
    <submittedName>
        <fullName evidence="1">Gas vesicle protein</fullName>
    </submittedName>
</protein>
<reference evidence="1" key="1">
    <citation type="submission" date="2022-10" db="EMBL/GenBank/DDBJ databases">
        <title>The WGS of Solirubrobacter ginsenosidimutans DSM 21036.</title>
        <authorList>
            <person name="Jiang Z."/>
        </authorList>
    </citation>
    <scope>NUCLEOTIDE SEQUENCE</scope>
    <source>
        <strain evidence="1">DSM 21036</strain>
    </source>
</reference>
<proteinExistence type="predicted"/>
<gene>
    <name evidence="1" type="ORF">OM076_35770</name>
</gene>
<evidence type="ECO:0000313" key="1">
    <source>
        <dbReference type="EMBL" id="MDA0165681.1"/>
    </source>
</evidence>